<evidence type="ECO:0000256" key="1">
    <source>
        <dbReference type="ARBA" id="ARBA00023015"/>
    </source>
</evidence>
<dbReference type="EMBL" id="JBHSMC010000009">
    <property type="protein sequence ID" value="MFC5464547.1"/>
    <property type="molecule type" value="Genomic_DNA"/>
</dbReference>
<protein>
    <submittedName>
        <fullName evidence="5">LacI family DNA-binding transcriptional regulator</fullName>
    </submittedName>
</protein>
<keyword evidence="1" id="KW-0805">Transcription regulation</keyword>
<dbReference type="SUPFAM" id="SSF53822">
    <property type="entry name" value="Periplasmic binding protein-like I"/>
    <property type="match status" value="1"/>
</dbReference>
<organism evidence="5 6">
    <name type="scientific">Lederbergia graminis</name>
    <dbReference type="NCBI Taxonomy" id="735518"/>
    <lineage>
        <taxon>Bacteria</taxon>
        <taxon>Bacillati</taxon>
        <taxon>Bacillota</taxon>
        <taxon>Bacilli</taxon>
        <taxon>Bacillales</taxon>
        <taxon>Bacillaceae</taxon>
        <taxon>Lederbergia</taxon>
    </lineage>
</organism>
<accession>A0ABW0LHT9</accession>
<evidence type="ECO:0000256" key="3">
    <source>
        <dbReference type="ARBA" id="ARBA00023163"/>
    </source>
</evidence>
<feature type="domain" description="HTH lacI-type" evidence="4">
    <location>
        <begin position="3"/>
        <end position="57"/>
    </location>
</feature>
<keyword evidence="2 5" id="KW-0238">DNA-binding</keyword>
<comment type="caution">
    <text evidence="5">The sequence shown here is derived from an EMBL/GenBank/DDBJ whole genome shotgun (WGS) entry which is preliminary data.</text>
</comment>
<name>A0ABW0LHT9_9BACI</name>
<evidence type="ECO:0000313" key="5">
    <source>
        <dbReference type="EMBL" id="MFC5464547.1"/>
    </source>
</evidence>
<dbReference type="InterPro" id="IPR000843">
    <property type="entry name" value="HTH_LacI"/>
</dbReference>
<proteinExistence type="predicted"/>
<dbReference type="PANTHER" id="PTHR30146:SF109">
    <property type="entry name" value="HTH-TYPE TRANSCRIPTIONAL REGULATOR GALS"/>
    <property type="match status" value="1"/>
</dbReference>
<dbReference type="Proteomes" id="UP001596147">
    <property type="component" value="Unassembled WGS sequence"/>
</dbReference>
<dbReference type="RefSeq" id="WP_382349533.1">
    <property type="nucleotide sequence ID" value="NZ_JBHSMC010000009.1"/>
</dbReference>
<dbReference type="PANTHER" id="PTHR30146">
    <property type="entry name" value="LACI-RELATED TRANSCRIPTIONAL REPRESSOR"/>
    <property type="match status" value="1"/>
</dbReference>
<dbReference type="Pfam" id="PF00356">
    <property type="entry name" value="LacI"/>
    <property type="match status" value="1"/>
</dbReference>
<dbReference type="CDD" id="cd01392">
    <property type="entry name" value="HTH_LacI"/>
    <property type="match status" value="1"/>
</dbReference>
<evidence type="ECO:0000259" key="4">
    <source>
        <dbReference type="PROSITE" id="PS50932"/>
    </source>
</evidence>
<dbReference type="CDD" id="cd06294">
    <property type="entry name" value="PBP1_MalR-like"/>
    <property type="match status" value="1"/>
</dbReference>
<dbReference type="SUPFAM" id="SSF47413">
    <property type="entry name" value="lambda repressor-like DNA-binding domains"/>
    <property type="match status" value="1"/>
</dbReference>
<keyword evidence="3" id="KW-0804">Transcription</keyword>
<dbReference type="GO" id="GO:0003677">
    <property type="term" value="F:DNA binding"/>
    <property type="evidence" value="ECO:0007669"/>
    <property type="project" value="UniProtKB-KW"/>
</dbReference>
<dbReference type="SMART" id="SM00354">
    <property type="entry name" value="HTH_LACI"/>
    <property type="match status" value="1"/>
</dbReference>
<dbReference type="Gene3D" id="1.10.260.40">
    <property type="entry name" value="lambda repressor-like DNA-binding domains"/>
    <property type="match status" value="1"/>
</dbReference>
<reference evidence="6" key="1">
    <citation type="journal article" date="2019" name="Int. J. Syst. Evol. Microbiol.">
        <title>The Global Catalogue of Microorganisms (GCM) 10K type strain sequencing project: providing services to taxonomists for standard genome sequencing and annotation.</title>
        <authorList>
            <consortium name="The Broad Institute Genomics Platform"/>
            <consortium name="The Broad Institute Genome Sequencing Center for Infectious Disease"/>
            <person name="Wu L."/>
            <person name="Ma J."/>
        </authorList>
    </citation>
    <scope>NUCLEOTIDE SEQUENCE [LARGE SCALE GENOMIC DNA]</scope>
    <source>
        <strain evidence="6">CGMCC 1.12237</strain>
    </source>
</reference>
<dbReference type="InterPro" id="IPR046335">
    <property type="entry name" value="LacI/GalR-like_sensor"/>
</dbReference>
<evidence type="ECO:0000256" key="2">
    <source>
        <dbReference type="ARBA" id="ARBA00023125"/>
    </source>
</evidence>
<keyword evidence="6" id="KW-1185">Reference proteome</keyword>
<dbReference type="Gene3D" id="3.40.50.2300">
    <property type="match status" value="2"/>
</dbReference>
<gene>
    <name evidence="5" type="ORF">ACFPM4_07265</name>
</gene>
<dbReference type="InterPro" id="IPR010982">
    <property type="entry name" value="Lambda_DNA-bd_dom_sf"/>
</dbReference>
<dbReference type="PROSITE" id="PS50932">
    <property type="entry name" value="HTH_LACI_2"/>
    <property type="match status" value="1"/>
</dbReference>
<sequence length="342" mass="38175">MSVTIKDVAKLANVAPSTVSRVIADSPRISEQTKQKVRDAMEELGYYPNFIARSLASRSTHVLGLVMPGSADVVFQNPFFSNVLQGLSESAHEKKYALQMTTGKKESEIYNSVVEMVQGRRVDGIILLNSHINDKIMKYLLSTDFPFVVIGKPYENLDQITHVDNDNILAAREATEYLLTLNHKKIAFIGGSLNLVVTIDRLLGYDIALRQAGITLNSQYVIHEEFLQEGGREAISELLKLSEPPTALVVADDLMALGVLKKLDEYGVLVPKDLSIVSFNNVLFTEMSKPPLTSVDINIFDLGYEAAKNLIRKIENPDEPIRRIIIPHQIVERSSCKEYRSN</sequence>
<dbReference type="InterPro" id="IPR028082">
    <property type="entry name" value="Peripla_BP_I"/>
</dbReference>
<dbReference type="Pfam" id="PF13377">
    <property type="entry name" value="Peripla_BP_3"/>
    <property type="match status" value="1"/>
</dbReference>
<evidence type="ECO:0000313" key="6">
    <source>
        <dbReference type="Proteomes" id="UP001596147"/>
    </source>
</evidence>